<proteinExistence type="predicted"/>
<evidence type="ECO:0000259" key="5">
    <source>
        <dbReference type="Pfam" id="PF08573"/>
    </source>
</evidence>
<dbReference type="AlphaFoldDB" id="A0AAV0T2N8"/>
<evidence type="ECO:0000256" key="2">
    <source>
        <dbReference type="ARBA" id="ARBA00022763"/>
    </source>
</evidence>
<sequence>MEWRDEKKALLATIQRQEQEAVALARRFKLLEQTLKEQQKLLDRYQRALWAVRAKSPSLAAKVSTIDKKRNQSPLIKPKTCKKPRIETTEIGNKSFSMEQTWVKKKKTSDLETSVEVLIPLQVKEKIDEKKTTIFKPIVQKRNRGLASTWAEEKQKMLKKSKWEQNLELAAIGPSDKVNLQVDQTSDRPKSFAYIEVVRNKEERKALLGHDCIECKKYYDALGEIGTVDAAAQKHKCSRHRARFEPYQTPDDFWRLSFPDSEPQ</sequence>
<dbReference type="Proteomes" id="UP001157938">
    <property type="component" value="Unassembled WGS sequence"/>
</dbReference>
<evidence type="ECO:0000313" key="7">
    <source>
        <dbReference type="EMBL" id="CAI5713464.1"/>
    </source>
</evidence>
<dbReference type="GO" id="GO:0005634">
    <property type="term" value="C:nucleus"/>
    <property type="evidence" value="ECO:0007669"/>
    <property type="project" value="UniProtKB-SubCell"/>
</dbReference>
<accession>A0AAV0T2N8</accession>
<dbReference type="InterPro" id="IPR013882">
    <property type="entry name" value="Ctp1_C"/>
</dbReference>
<evidence type="ECO:0000256" key="4">
    <source>
        <dbReference type="SAM" id="Coils"/>
    </source>
</evidence>
<keyword evidence="2" id="KW-0227">DNA damage</keyword>
<evidence type="ECO:0000313" key="8">
    <source>
        <dbReference type="Proteomes" id="UP001157938"/>
    </source>
</evidence>
<name>A0AAV0T2N8_9STRA</name>
<evidence type="ECO:0000313" key="6">
    <source>
        <dbReference type="EMBL" id="CAH0490583.1"/>
    </source>
</evidence>
<dbReference type="Proteomes" id="UP001159659">
    <property type="component" value="Unassembled WGS sequence"/>
</dbReference>
<reference evidence="6 8" key="1">
    <citation type="submission" date="2021-11" db="EMBL/GenBank/DDBJ databases">
        <authorList>
            <person name="Islam A."/>
            <person name="Islam S."/>
            <person name="Flora M.S."/>
            <person name="Rahman M."/>
            <person name="Ziaur R.M."/>
            <person name="Epstein J.H."/>
            <person name="Hassan M."/>
            <person name="Klassen M."/>
            <person name="Woodard K."/>
            <person name="Webb A."/>
            <person name="Webby R.J."/>
            <person name="El Zowalaty M.E."/>
        </authorList>
    </citation>
    <scope>NUCLEOTIDE SEQUENCE [LARGE SCALE GENOMIC DNA]</scope>
    <source>
        <strain evidence="6">Pf1</strain>
    </source>
</reference>
<keyword evidence="4" id="KW-0175">Coiled coil</keyword>
<reference evidence="7" key="2">
    <citation type="submission" date="2022-12" db="EMBL/GenBank/DDBJ databases">
        <authorList>
            <person name="Webb A."/>
        </authorList>
    </citation>
    <scope>NUCLEOTIDE SEQUENCE</scope>
    <source>
        <strain evidence="7">Pf2</strain>
    </source>
</reference>
<dbReference type="PANTHER" id="PTHR15107:SF0">
    <property type="entry name" value="DNA ENDONUCLEASE ACTIVATOR CTP1 C-TERMINAL DOMAIN-CONTAINING PROTEIN"/>
    <property type="match status" value="1"/>
</dbReference>
<gene>
    <name evidence="6" type="ORF">PFR001_LOCUS5904</name>
    <name evidence="7" type="ORF">PFR002_LOCUS2741</name>
</gene>
<dbReference type="GO" id="GO:0003684">
    <property type="term" value="F:damaged DNA binding"/>
    <property type="evidence" value="ECO:0007669"/>
    <property type="project" value="TreeGrafter"/>
</dbReference>
<keyword evidence="8" id="KW-1185">Reference proteome</keyword>
<protein>
    <recommendedName>
        <fullName evidence="5">DNA endonuclease activator Ctp1 C-terminal domain-containing protein</fullName>
    </recommendedName>
</protein>
<evidence type="ECO:0000256" key="1">
    <source>
        <dbReference type="ARBA" id="ARBA00004123"/>
    </source>
</evidence>
<feature type="coiled-coil region" evidence="4">
    <location>
        <begin position="7"/>
        <end position="48"/>
    </location>
</feature>
<dbReference type="InterPro" id="IPR033316">
    <property type="entry name" value="RBBP8-like"/>
</dbReference>
<evidence type="ECO:0000313" key="9">
    <source>
        <dbReference type="Proteomes" id="UP001159659"/>
    </source>
</evidence>
<dbReference type="Pfam" id="PF08573">
    <property type="entry name" value="SAE2"/>
    <property type="match status" value="1"/>
</dbReference>
<dbReference type="GO" id="GO:0010792">
    <property type="term" value="P:DNA double-strand break processing involved in repair via single-strand annealing"/>
    <property type="evidence" value="ECO:0007669"/>
    <property type="project" value="TreeGrafter"/>
</dbReference>
<organism evidence="7 9">
    <name type="scientific">Peronospora farinosa</name>
    <dbReference type="NCBI Taxonomy" id="134698"/>
    <lineage>
        <taxon>Eukaryota</taxon>
        <taxon>Sar</taxon>
        <taxon>Stramenopiles</taxon>
        <taxon>Oomycota</taxon>
        <taxon>Peronosporomycetes</taxon>
        <taxon>Peronosporales</taxon>
        <taxon>Peronosporaceae</taxon>
        <taxon>Peronospora</taxon>
    </lineage>
</organism>
<dbReference type="EMBL" id="CANTFK010000309">
    <property type="protein sequence ID" value="CAI5713464.1"/>
    <property type="molecule type" value="Genomic_DNA"/>
</dbReference>
<comment type="caution">
    <text evidence="7">The sequence shown here is derived from an EMBL/GenBank/DDBJ whole genome shotgun (WGS) entry which is preliminary data.</text>
</comment>
<feature type="domain" description="DNA endonuclease activator Ctp1 C-terminal" evidence="5">
    <location>
        <begin position="231"/>
        <end position="261"/>
    </location>
</feature>
<dbReference type="EMBL" id="CAKLBC010001270">
    <property type="protein sequence ID" value="CAH0490583.1"/>
    <property type="molecule type" value="Genomic_DNA"/>
</dbReference>
<dbReference type="PANTHER" id="PTHR15107">
    <property type="entry name" value="RETINOBLASTOMA BINDING PROTEIN 8"/>
    <property type="match status" value="1"/>
</dbReference>
<evidence type="ECO:0000256" key="3">
    <source>
        <dbReference type="ARBA" id="ARBA00023242"/>
    </source>
</evidence>
<comment type="subcellular location">
    <subcellularLocation>
        <location evidence="1">Nucleus</location>
    </subcellularLocation>
</comment>
<keyword evidence="3" id="KW-0539">Nucleus</keyword>